<comment type="caution">
    <text evidence="2">The sequence shown here is derived from an EMBL/GenBank/DDBJ whole genome shotgun (WGS) entry which is preliminary data.</text>
</comment>
<evidence type="ECO:0000313" key="2">
    <source>
        <dbReference type="EMBL" id="KAJ1122440.1"/>
    </source>
</evidence>
<name>A0AAV7P5J2_PLEWA</name>
<organism evidence="2 3">
    <name type="scientific">Pleurodeles waltl</name>
    <name type="common">Iberian ribbed newt</name>
    <dbReference type="NCBI Taxonomy" id="8319"/>
    <lineage>
        <taxon>Eukaryota</taxon>
        <taxon>Metazoa</taxon>
        <taxon>Chordata</taxon>
        <taxon>Craniata</taxon>
        <taxon>Vertebrata</taxon>
        <taxon>Euteleostomi</taxon>
        <taxon>Amphibia</taxon>
        <taxon>Batrachia</taxon>
        <taxon>Caudata</taxon>
        <taxon>Salamandroidea</taxon>
        <taxon>Salamandridae</taxon>
        <taxon>Pleurodelinae</taxon>
        <taxon>Pleurodeles</taxon>
    </lineage>
</organism>
<feature type="compositionally biased region" description="Basic residues" evidence="1">
    <location>
        <begin position="13"/>
        <end position="25"/>
    </location>
</feature>
<keyword evidence="3" id="KW-1185">Reference proteome</keyword>
<reference evidence="2" key="1">
    <citation type="journal article" date="2022" name="bioRxiv">
        <title>Sequencing and chromosome-scale assembly of the giantPleurodeles waltlgenome.</title>
        <authorList>
            <person name="Brown T."/>
            <person name="Elewa A."/>
            <person name="Iarovenko S."/>
            <person name="Subramanian E."/>
            <person name="Araus A.J."/>
            <person name="Petzold A."/>
            <person name="Susuki M."/>
            <person name="Suzuki K.-i.T."/>
            <person name="Hayashi T."/>
            <person name="Toyoda A."/>
            <person name="Oliveira C."/>
            <person name="Osipova E."/>
            <person name="Leigh N.D."/>
            <person name="Simon A."/>
            <person name="Yun M.H."/>
        </authorList>
    </citation>
    <scope>NUCLEOTIDE SEQUENCE</scope>
    <source>
        <strain evidence="2">20211129_DDA</strain>
        <tissue evidence="2">Liver</tissue>
    </source>
</reference>
<evidence type="ECO:0000313" key="3">
    <source>
        <dbReference type="Proteomes" id="UP001066276"/>
    </source>
</evidence>
<feature type="region of interest" description="Disordered" evidence="1">
    <location>
        <begin position="1"/>
        <end position="34"/>
    </location>
</feature>
<dbReference type="EMBL" id="JANPWB010000011">
    <property type="protein sequence ID" value="KAJ1122440.1"/>
    <property type="molecule type" value="Genomic_DNA"/>
</dbReference>
<protein>
    <submittedName>
        <fullName evidence="2">Uncharacterized protein</fullName>
    </submittedName>
</protein>
<gene>
    <name evidence="2" type="ORF">NDU88_000927</name>
</gene>
<dbReference type="AlphaFoldDB" id="A0AAV7P5J2"/>
<dbReference type="Proteomes" id="UP001066276">
    <property type="component" value="Chromosome 7"/>
</dbReference>
<proteinExistence type="predicted"/>
<accession>A0AAV7P5J2</accession>
<evidence type="ECO:0000256" key="1">
    <source>
        <dbReference type="SAM" id="MobiDB-lite"/>
    </source>
</evidence>
<sequence>MEEKDSEDEAGKNRRGGQSKRIGRRQFRESNQEQQKVLMDCSTVLNLSGVELNEQDIKILSLGLSFCDENKFDYVQAMITLFKFARKFKLAKLYEKKDGKKTQFGETERSTEQSNLLVDDVYIMKELLAREN</sequence>